<dbReference type="InterPro" id="IPR003349">
    <property type="entry name" value="JmjN"/>
</dbReference>
<dbReference type="PROSITE" id="PS51183">
    <property type="entry name" value="JMJN"/>
    <property type="match status" value="1"/>
</dbReference>
<feature type="domain" description="JmjN" evidence="1">
    <location>
        <begin position="68"/>
        <end position="110"/>
    </location>
</feature>
<organism evidence="3 4">
    <name type="scientific">Paramecium octaurelia</name>
    <dbReference type="NCBI Taxonomy" id="43137"/>
    <lineage>
        <taxon>Eukaryota</taxon>
        <taxon>Sar</taxon>
        <taxon>Alveolata</taxon>
        <taxon>Ciliophora</taxon>
        <taxon>Intramacronucleata</taxon>
        <taxon>Oligohymenophorea</taxon>
        <taxon>Peniculida</taxon>
        <taxon>Parameciidae</taxon>
        <taxon>Paramecium</taxon>
    </lineage>
</organism>
<dbReference type="Pfam" id="PF02373">
    <property type="entry name" value="JmjC"/>
    <property type="match status" value="1"/>
</dbReference>
<dbReference type="OMA" id="DNSWNLN"/>
<sequence length="412" mass="48233">MAIKQGQRSEHTQQNLTPELFHLSIFKVSHFPFLLIQTFILSYRGTQRACLIPRFLSIIQNMTTIEECPVLRPTSQEFENFYDYIEKIDKQYSPNYGMVKIIPPKNFRIRQQDYNKSLDNLIIQGPIEQNVYGKGGNYECLHILKKSMPLKDYRAKQTEIDKQHEGLNSDQLERLYWKSLAFSPPLYGADIKLSLMDVDNSWNLNQITSLLNFGLKNRIPGVNEPYIYVGSWKTFFAWHKEDLDLCSVNYLHVGKDKFWYSIPEADSHLLEKYAKQIYGDHFTKCSEYLRHKTTVINPYLLKEKIPEIRISKMAHHQGEFMFIFAGAYHQGFNCGFNVAEAVNLATLNWLPLLLEAKTCLCVKDNVKIDSISFAENLKRSNKFKEDERVKNFLEKTKSMQSILRKNIKKIRV</sequence>
<name>A0A8S1X0F5_PAROT</name>
<evidence type="ECO:0000313" key="3">
    <source>
        <dbReference type="EMBL" id="CAD8194371.1"/>
    </source>
</evidence>
<dbReference type="GO" id="GO:0051864">
    <property type="term" value="F:histone H3K36 demethylase activity"/>
    <property type="evidence" value="ECO:0007669"/>
    <property type="project" value="TreeGrafter"/>
</dbReference>
<evidence type="ECO:0000313" key="4">
    <source>
        <dbReference type="Proteomes" id="UP000683925"/>
    </source>
</evidence>
<dbReference type="GO" id="GO:0032454">
    <property type="term" value="F:histone H3K9 demethylase activity"/>
    <property type="evidence" value="ECO:0007669"/>
    <property type="project" value="TreeGrafter"/>
</dbReference>
<dbReference type="SMART" id="SM00558">
    <property type="entry name" value="JmjC"/>
    <property type="match status" value="1"/>
</dbReference>
<evidence type="ECO:0000259" key="1">
    <source>
        <dbReference type="PROSITE" id="PS51183"/>
    </source>
</evidence>
<dbReference type="EMBL" id="CAJJDP010000106">
    <property type="protein sequence ID" value="CAD8194371.1"/>
    <property type="molecule type" value="Genomic_DNA"/>
</dbReference>
<evidence type="ECO:0008006" key="5">
    <source>
        <dbReference type="Google" id="ProtNLM"/>
    </source>
</evidence>
<dbReference type="Proteomes" id="UP000683925">
    <property type="component" value="Unassembled WGS sequence"/>
</dbReference>
<dbReference type="Pfam" id="PF02375">
    <property type="entry name" value="JmjN"/>
    <property type="match status" value="1"/>
</dbReference>
<evidence type="ECO:0000259" key="2">
    <source>
        <dbReference type="PROSITE" id="PS51184"/>
    </source>
</evidence>
<dbReference type="InterPro" id="IPR003347">
    <property type="entry name" value="JmjC_dom"/>
</dbReference>
<dbReference type="GO" id="GO:0000785">
    <property type="term" value="C:chromatin"/>
    <property type="evidence" value="ECO:0007669"/>
    <property type="project" value="TreeGrafter"/>
</dbReference>
<dbReference type="AlphaFoldDB" id="A0A8S1X0F5"/>
<dbReference type="FunFam" id="2.60.120.650:FF:000079">
    <property type="entry name" value="Uncharacterized protein"/>
    <property type="match status" value="1"/>
</dbReference>
<feature type="domain" description="JmjC" evidence="2">
    <location>
        <begin position="196"/>
        <end position="361"/>
    </location>
</feature>
<dbReference type="PANTHER" id="PTHR10694">
    <property type="entry name" value="LYSINE-SPECIFIC DEMETHYLASE"/>
    <property type="match status" value="1"/>
</dbReference>
<accession>A0A8S1X0F5</accession>
<protein>
    <recommendedName>
        <fullName evidence="5">JmjC domain-containing protein</fullName>
    </recommendedName>
</protein>
<dbReference type="PANTHER" id="PTHR10694:SF7">
    <property type="entry name" value="[HISTONE H3]-TRIMETHYL-L-LYSINE(9) DEMETHYLASE"/>
    <property type="match status" value="1"/>
</dbReference>
<dbReference type="SMART" id="SM00545">
    <property type="entry name" value="JmjN"/>
    <property type="match status" value="1"/>
</dbReference>
<dbReference type="GO" id="GO:0005634">
    <property type="term" value="C:nucleus"/>
    <property type="evidence" value="ECO:0007669"/>
    <property type="project" value="TreeGrafter"/>
</dbReference>
<dbReference type="PROSITE" id="PS51184">
    <property type="entry name" value="JMJC"/>
    <property type="match status" value="1"/>
</dbReference>
<dbReference type="OrthoDB" id="9547406at2759"/>
<proteinExistence type="predicted"/>
<comment type="caution">
    <text evidence="3">The sequence shown here is derived from an EMBL/GenBank/DDBJ whole genome shotgun (WGS) entry which is preliminary data.</text>
</comment>
<dbReference type="GO" id="GO:0010468">
    <property type="term" value="P:regulation of gene expression"/>
    <property type="evidence" value="ECO:0007669"/>
    <property type="project" value="TreeGrafter"/>
</dbReference>
<reference evidence="3" key="1">
    <citation type="submission" date="2021-01" db="EMBL/GenBank/DDBJ databases">
        <authorList>
            <consortium name="Genoscope - CEA"/>
            <person name="William W."/>
        </authorList>
    </citation>
    <scope>NUCLEOTIDE SEQUENCE</scope>
</reference>
<keyword evidence="4" id="KW-1185">Reference proteome</keyword>
<gene>
    <name evidence="3" type="ORF">POCTA_138.1.T1060200</name>
</gene>